<dbReference type="EMBL" id="FMHY01000002">
    <property type="protein sequence ID" value="SCL50688.1"/>
    <property type="molecule type" value="Genomic_DNA"/>
</dbReference>
<evidence type="ECO:0000313" key="2">
    <source>
        <dbReference type="Proteomes" id="UP000199696"/>
    </source>
</evidence>
<dbReference type="Proteomes" id="UP000199696">
    <property type="component" value="Unassembled WGS sequence"/>
</dbReference>
<gene>
    <name evidence="1" type="ORF">GA0070604_2189</name>
</gene>
<reference evidence="2" key="1">
    <citation type="submission" date="2016-06" db="EMBL/GenBank/DDBJ databases">
        <authorList>
            <person name="Varghese N."/>
            <person name="Submissions Spin"/>
        </authorList>
    </citation>
    <scope>NUCLEOTIDE SEQUENCE [LARGE SCALE GENOMIC DNA]</scope>
    <source>
        <strain evidence="2">DSM 44814</strain>
    </source>
</reference>
<sequence>MAIRGVSAAVREDPEAAEQAAKVVGKGVWKAAKWAAGSAAAGVIGDEAARVIRGS</sequence>
<keyword evidence="2" id="KW-1185">Reference proteome</keyword>
<accession>A0A1C6U9P8</accession>
<dbReference type="AlphaFoldDB" id="A0A1C6U9P8"/>
<organism evidence="1 2">
    <name type="scientific">Micromonospora eburnea</name>
    <dbReference type="NCBI Taxonomy" id="227316"/>
    <lineage>
        <taxon>Bacteria</taxon>
        <taxon>Bacillati</taxon>
        <taxon>Actinomycetota</taxon>
        <taxon>Actinomycetes</taxon>
        <taxon>Micromonosporales</taxon>
        <taxon>Micromonosporaceae</taxon>
        <taxon>Micromonospora</taxon>
    </lineage>
</organism>
<evidence type="ECO:0000313" key="1">
    <source>
        <dbReference type="EMBL" id="SCL50688.1"/>
    </source>
</evidence>
<protein>
    <submittedName>
        <fullName evidence="1">Uncharacterized protein</fullName>
    </submittedName>
</protein>
<dbReference type="STRING" id="227316.GA0070604_2189"/>
<name>A0A1C6U9P8_9ACTN</name>
<proteinExistence type="predicted"/>